<feature type="transmembrane region" description="Helical" evidence="12">
    <location>
        <begin position="196"/>
        <end position="218"/>
    </location>
</feature>
<dbReference type="AlphaFoldDB" id="A0A6J6WTM5"/>
<proteinExistence type="inferred from homology"/>
<keyword evidence="5" id="KW-0813">Transport</keyword>
<dbReference type="PANTHER" id="PTHR30070:SF1">
    <property type="entry name" value="CYTOCHROME C BIOGENESIS B-RELATED"/>
    <property type="match status" value="1"/>
</dbReference>
<name>A0A6J6WTM5_9ZZZZ</name>
<protein>
    <recommendedName>
        <fullName evidence="4">Heme exporter protein B</fullName>
    </recommendedName>
</protein>
<dbReference type="PANTHER" id="PTHR30070">
    <property type="entry name" value="HEME EXPORTER PROTEIN B"/>
    <property type="match status" value="1"/>
</dbReference>
<evidence type="ECO:0000256" key="11">
    <source>
        <dbReference type="ARBA" id="ARBA00023136"/>
    </source>
</evidence>
<evidence type="ECO:0000256" key="1">
    <source>
        <dbReference type="ARBA" id="ARBA00002442"/>
    </source>
</evidence>
<feature type="transmembrane region" description="Helical" evidence="12">
    <location>
        <begin position="55"/>
        <end position="75"/>
    </location>
</feature>
<sequence>MGMLHDAWLIARKDLKVEIRSRVALNQVVPFALLVLVLFAFALDPDRGLLEKATPGLYWIAVLFSGLLAMQRSFAVEAADGVTDALRLSGLAPAGIFLGKTLSVAVQLLVLEVLLGVGVAVLYGTSITGWLLLISTIVVATAAISTAGTLFGVVAAGLRVRETLLPLLLLPVLAPVLIGSTRAFEAALNGTPSEGWPWVGLMSVFAAVYVVAGIFGFGPLMEES</sequence>
<evidence type="ECO:0000256" key="4">
    <source>
        <dbReference type="ARBA" id="ARBA00016452"/>
    </source>
</evidence>
<dbReference type="PRINTS" id="PR01414">
    <property type="entry name" value="CCMBBIOGNSIS"/>
</dbReference>
<accession>A0A6J6WTM5</accession>
<dbReference type="InterPro" id="IPR026031">
    <property type="entry name" value="Cyt_c_CcmB_bac"/>
</dbReference>
<dbReference type="GO" id="GO:0017004">
    <property type="term" value="P:cytochrome complex assembly"/>
    <property type="evidence" value="ECO:0007669"/>
    <property type="project" value="UniProtKB-KW"/>
</dbReference>
<keyword evidence="6" id="KW-1003">Cell membrane</keyword>
<comment type="similarity">
    <text evidence="3">Belongs to the CcmB/CycW/HelB family.</text>
</comment>
<feature type="transmembrane region" description="Helical" evidence="12">
    <location>
        <begin position="96"/>
        <end position="124"/>
    </location>
</feature>
<dbReference type="GO" id="GO:0005886">
    <property type="term" value="C:plasma membrane"/>
    <property type="evidence" value="ECO:0007669"/>
    <property type="project" value="UniProtKB-SubCell"/>
</dbReference>
<dbReference type="PIRSF" id="PIRSF002764">
    <property type="entry name" value="CcmB"/>
    <property type="match status" value="1"/>
</dbReference>
<dbReference type="EMBL" id="CAFAAM010000232">
    <property type="protein sequence ID" value="CAB4815556.1"/>
    <property type="molecule type" value="Genomic_DNA"/>
</dbReference>
<evidence type="ECO:0000256" key="7">
    <source>
        <dbReference type="ARBA" id="ARBA00022519"/>
    </source>
</evidence>
<evidence type="ECO:0000256" key="12">
    <source>
        <dbReference type="SAM" id="Phobius"/>
    </source>
</evidence>
<keyword evidence="10 12" id="KW-1133">Transmembrane helix</keyword>
<keyword evidence="9" id="KW-0201">Cytochrome c-type biogenesis</keyword>
<evidence type="ECO:0000256" key="6">
    <source>
        <dbReference type="ARBA" id="ARBA00022475"/>
    </source>
</evidence>
<evidence type="ECO:0000256" key="9">
    <source>
        <dbReference type="ARBA" id="ARBA00022748"/>
    </source>
</evidence>
<dbReference type="EMBL" id="CAFAAD010000028">
    <property type="protein sequence ID" value="CAB4788112.1"/>
    <property type="molecule type" value="Genomic_DNA"/>
</dbReference>
<evidence type="ECO:0000313" key="13">
    <source>
        <dbReference type="EMBL" id="CAB4788112.1"/>
    </source>
</evidence>
<evidence type="ECO:0000256" key="10">
    <source>
        <dbReference type="ARBA" id="ARBA00022989"/>
    </source>
</evidence>
<feature type="transmembrane region" description="Helical" evidence="12">
    <location>
        <begin position="130"/>
        <end position="157"/>
    </location>
</feature>
<keyword evidence="11 12" id="KW-0472">Membrane</keyword>
<feature type="transmembrane region" description="Helical" evidence="12">
    <location>
        <begin position="164"/>
        <end position="184"/>
    </location>
</feature>
<evidence type="ECO:0000313" key="15">
    <source>
        <dbReference type="EMBL" id="CAB5077999.1"/>
    </source>
</evidence>
<dbReference type="GO" id="GO:0015232">
    <property type="term" value="F:heme transmembrane transporter activity"/>
    <property type="evidence" value="ECO:0007669"/>
    <property type="project" value="InterPro"/>
</dbReference>
<feature type="transmembrane region" description="Helical" evidence="12">
    <location>
        <begin position="23"/>
        <end position="43"/>
    </location>
</feature>
<dbReference type="EMBL" id="CAFBRD010000077">
    <property type="protein sequence ID" value="CAB5077999.1"/>
    <property type="molecule type" value="Genomic_DNA"/>
</dbReference>
<organism evidence="13">
    <name type="scientific">freshwater metagenome</name>
    <dbReference type="NCBI Taxonomy" id="449393"/>
    <lineage>
        <taxon>unclassified sequences</taxon>
        <taxon>metagenomes</taxon>
        <taxon>ecological metagenomes</taxon>
    </lineage>
</organism>
<comment type="function">
    <text evidence="1">Required for the export of heme to the periplasm for the biogenesis of c-type cytochromes.</text>
</comment>
<dbReference type="InterPro" id="IPR003544">
    <property type="entry name" value="Cyt_c_biogenesis_CcmB"/>
</dbReference>
<evidence type="ECO:0000256" key="3">
    <source>
        <dbReference type="ARBA" id="ARBA00010544"/>
    </source>
</evidence>
<dbReference type="Pfam" id="PF03379">
    <property type="entry name" value="CcmB"/>
    <property type="match status" value="1"/>
</dbReference>
<gene>
    <name evidence="13" type="ORF">UFOPK2969_00552</name>
    <name evidence="14" type="ORF">UFOPK3010_01425</name>
    <name evidence="15" type="ORF">UFOPK4371_01286</name>
</gene>
<keyword evidence="7" id="KW-0997">Cell inner membrane</keyword>
<keyword evidence="8 12" id="KW-0812">Transmembrane</keyword>
<evidence type="ECO:0000256" key="8">
    <source>
        <dbReference type="ARBA" id="ARBA00022692"/>
    </source>
</evidence>
<reference evidence="13" key="1">
    <citation type="submission" date="2020-05" db="EMBL/GenBank/DDBJ databases">
        <authorList>
            <person name="Chiriac C."/>
            <person name="Salcher M."/>
            <person name="Ghai R."/>
            <person name="Kavagutti S V."/>
        </authorList>
    </citation>
    <scope>NUCLEOTIDE SEQUENCE</scope>
</reference>
<evidence type="ECO:0000256" key="5">
    <source>
        <dbReference type="ARBA" id="ARBA00022448"/>
    </source>
</evidence>
<evidence type="ECO:0000313" key="14">
    <source>
        <dbReference type="EMBL" id="CAB4815556.1"/>
    </source>
</evidence>
<dbReference type="GO" id="GO:1903607">
    <property type="term" value="P:cytochrome c biosynthetic process"/>
    <property type="evidence" value="ECO:0007669"/>
    <property type="project" value="TreeGrafter"/>
</dbReference>
<evidence type="ECO:0000256" key="2">
    <source>
        <dbReference type="ARBA" id="ARBA00004429"/>
    </source>
</evidence>
<comment type="subcellular location">
    <subcellularLocation>
        <location evidence="2">Cell inner membrane</location>
        <topology evidence="2">Multi-pass membrane protein</topology>
    </subcellularLocation>
</comment>